<organism evidence="3 4">
    <name type="scientific">Durusdinium trenchii</name>
    <dbReference type="NCBI Taxonomy" id="1381693"/>
    <lineage>
        <taxon>Eukaryota</taxon>
        <taxon>Sar</taxon>
        <taxon>Alveolata</taxon>
        <taxon>Dinophyceae</taxon>
        <taxon>Suessiales</taxon>
        <taxon>Symbiodiniaceae</taxon>
        <taxon>Durusdinium</taxon>
    </lineage>
</organism>
<feature type="transmembrane region" description="Helical" evidence="1">
    <location>
        <begin position="482"/>
        <end position="503"/>
    </location>
</feature>
<gene>
    <name evidence="3" type="ORF">CCMP2556_LOCUS3004</name>
</gene>
<reference evidence="3 4" key="1">
    <citation type="submission" date="2024-02" db="EMBL/GenBank/DDBJ databases">
        <authorList>
            <person name="Chen Y."/>
            <person name="Shah S."/>
            <person name="Dougan E. K."/>
            <person name="Thang M."/>
            <person name="Chan C."/>
        </authorList>
    </citation>
    <scope>NUCLEOTIDE SEQUENCE [LARGE SCALE GENOMIC DNA]</scope>
</reference>
<feature type="transmembrane region" description="Helical" evidence="1">
    <location>
        <begin position="295"/>
        <end position="318"/>
    </location>
</feature>
<dbReference type="InterPro" id="IPR050879">
    <property type="entry name" value="Acyltransferase_3"/>
</dbReference>
<keyword evidence="1" id="KW-0812">Transmembrane</keyword>
<dbReference type="Pfam" id="PF01757">
    <property type="entry name" value="Acyl_transf_3"/>
    <property type="match status" value="1"/>
</dbReference>
<dbReference type="InterPro" id="IPR002656">
    <property type="entry name" value="Acyl_transf_3_dom"/>
</dbReference>
<feature type="transmembrane region" description="Helical" evidence="1">
    <location>
        <begin position="338"/>
        <end position="359"/>
    </location>
</feature>
<evidence type="ECO:0000259" key="2">
    <source>
        <dbReference type="Pfam" id="PF01757"/>
    </source>
</evidence>
<feature type="transmembrane region" description="Helical" evidence="1">
    <location>
        <begin position="371"/>
        <end position="394"/>
    </location>
</feature>
<dbReference type="PANTHER" id="PTHR23028:SF53">
    <property type="entry name" value="ACYL_TRANSF_3 DOMAIN-CONTAINING PROTEIN"/>
    <property type="match status" value="1"/>
</dbReference>
<sequence>MTMYCNGPVHAWRGRRGTVLVVLATASAWSLLSQCCTFAVPQARGKLLDATGTDVYAHGAELGMQDFEPSANLEPKFSSRTSFVAAGALLAATTASVERLKLQHRMAAESSETEAAPPKPKKVRITAFDSIRFFLIAYIVCGHFITFAAPGPFALKAISQINVVVGAFFALSGYVAAYTTTENAERAASPKLLNTPPPKWFLQRVFGYYPLHLLVLLLFSPMFLFSDVTFSGWPTAIWRGFLSAGMLQAWFPMHAEVWNAPTWFLSALTFAMAALPFALPVLAKQSKSELRRTGLVLFFIGLLPKLGYCYDHQAWGMLEGAMSPKAMPNLAIFNMQRFNPFYALIEVLLGAVACRLVMLDGAKGEEKAPKTNVLSTLVPLLGMVAVVVLRAMGVLELSDLLTRALVFIPLFLYFLMSAHRASVLPEVKDGVVKCLGSKFLVALGNLAFPIFVVHGPIGQVFYKKVIATKLFGGTMLAVVGPQFFYAYLAIVLVAAWVLQKAFLTNKQVSSLSSKAVEKLSKLFGSS</sequence>
<comment type="caution">
    <text evidence="3">The sequence shown here is derived from an EMBL/GenBank/DDBJ whole genome shotgun (WGS) entry which is preliminary data.</text>
</comment>
<feature type="transmembrane region" description="Helical" evidence="1">
    <location>
        <begin position="131"/>
        <end position="149"/>
    </location>
</feature>
<protein>
    <recommendedName>
        <fullName evidence="2">Acyltransferase 3 domain-containing protein</fullName>
    </recommendedName>
</protein>
<accession>A0ABP0HV71</accession>
<dbReference type="EMBL" id="CAXAMN010001137">
    <property type="protein sequence ID" value="CAK8992795.1"/>
    <property type="molecule type" value="Genomic_DNA"/>
</dbReference>
<evidence type="ECO:0000313" key="4">
    <source>
        <dbReference type="Proteomes" id="UP001642484"/>
    </source>
</evidence>
<evidence type="ECO:0000256" key="1">
    <source>
        <dbReference type="SAM" id="Phobius"/>
    </source>
</evidence>
<name>A0ABP0HV71_9DINO</name>
<keyword evidence="4" id="KW-1185">Reference proteome</keyword>
<feature type="domain" description="Acyltransferase 3" evidence="2">
    <location>
        <begin position="126"/>
        <end position="498"/>
    </location>
</feature>
<feature type="transmembrane region" description="Helical" evidence="1">
    <location>
        <begin position="439"/>
        <end position="462"/>
    </location>
</feature>
<feature type="transmembrane region" description="Helical" evidence="1">
    <location>
        <begin position="263"/>
        <end position="283"/>
    </location>
</feature>
<proteinExistence type="predicted"/>
<keyword evidence="1" id="KW-0472">Membrane</keyword>
<evidence type="ECO:0000313" key="3">
    <source>
        <dbReference type="EMBL" id="CAK8992795.1"/>
    </source>
</evidence>
<feature type="transmembrane region" description="Helical" evidence="1">
    <location>
        <begin position="201"/>
        <end position="225"/>
    </location>
</feature>
<feature type="transmembrane region" description="Helical" evidence="1">
    <location>
        <begin position="400"/>
        <end position="418"/>
    </location>
</feature>
<dbReference type="Proteomes" id="UP001642484">
    <property type="component" value="Unassembled WGS sequence"/>
</dbReference>
<keyword evidence="1" id="KW-1133">Transmembrane helix</keyword>
<feature type="transmembrane region" description="Helical" evidence="1">
    <location>
        <begin position="161"/>
        <end position="181"/>
    </location>
</feature>
<dbReference type="PANTHER" id="PTHR23028">
    <property type="entry name" value="ACETYLTRANSFERASE"/>
    <property type="match status" value="1"/>
</dbReference>